<protein>
    <recommendedName>
        <fullName evidence="7">S-adenosyl-l-methionine hydroxide adenosyltransferase</fullName>
    </recommendedName>
</protein>
<dbReference type="AlphaFoldDB" id="M2NHH2"/>
<feature type="domain" description="S-adenosyl-l-methionine hydroxide adenosyltransferase N-terminal" evidence="3">
    <location>
        <begin position="3"/>
        <end position="147"/>
    </location>
</feature>
<keyword evidence="6" id="KW-1185">Reference proteome</keyword>
<dbReference type="SUPFAM" id="SSF101852">
    <property type="entry name" value="Bacterial fluorinating enzyme, C-terminal domain"/>
    <property type="match status" value="1"/>
</dbReference>
<accession>M2NHH2</accession>
<dbReference type="PATRIC" id="fig|999415.3.peg.121"/>
<dbReference type="eggNOG" id="COG1912">
    <property type="taxonomic scope" value="Bacteria"/>
</dbReference>
<evidence type="ECO:0000259" key="4">
    <source>
        <dbReference type="Pfam" id="PF20257"/>
    </source>
</evidence>
<sequence length="275" mass="30948">MNIVLQTDFSNTWGGVASMKGIIKSVNDSLDIIDLTHDIDKFNVFEASLSLHRVIPYWPSQTIFISVVDPGVGSERLPLACLTNSGKYIFSPDNGSLTHMKKHIAQSRIIDWKYGLRNEGSVFDGRDLFANAAALLADEQITFEELGKEYPVEYLSECEEYSIRPFLELHKTSGFIMTGNRHFGGIELNIKNKDFDNCDFDFGDKVNIVIKNNECILFDEEVKYHKAFSFVSKGKAILYPGSSGFLSLDINQGHFMNTYNVSAGKDYQVIISKKP</sequence>
<dbReference type="Pfam" id="PF20257">
    <property type="entry name" value="SAM_HAT_C"/>
    <property type="match status" value="1"/>
</dbReference>
<evidence type="ECO:0000256" key="2">
    <source>
        <dbReference type="ARBA" id="ARBA00024035"/>
    </source>
</evidence>
<evidence type="ECO:0000313" key="5">
    <source>
        <dbReference type="EMBL" id="EMD17688.1"/>
    </source>
</evidence>
<comment type="similarity">
    <text evidence="2">Belongs to the SAM hydrolase / SAM-dependent halogenase family.</text>
</comment>
<dbReference type="Gene3D" id="3.40.50.10790">
    <property type="entry name" value="S-adenosyl-l-methionine hydroxide adenosyltransferase, N-terminal"/>
    <property type="match status" value="1"/>
</dbReference>
<dbReference type="BioCyc" id="ECAT999415-HMP:GTTI-129-MONOMER"/>
<dbReference type="OrthoDB" id="9792195at2"/>
<dbReference type="Pfam" id="PF01887">
    <property type="entry name" value="SAM_HAT_N"/>
    <property type="match status" value="1"/>
</dbReference>
<dbReference type="Proteomes" id="UP000011758">
    <property type="component" value="Unassembled WGS sequence"/>
</dbReference>
<dbReference type="SUPFAM" id="SSF102522">
    <property type="entry name" value="Bacterial fluorinating enzyme, N-terminal domain"/>
    <property type="match status" value="1"/>
</dbReference>
<dbReference type="RefSeq" id="WP_004801131.1">
    <property type="nucleotide sequence ID" value="NZ_KB446646.1"/>
</dbReference>
<name>M2NHH2_9FIRM</name>
<dbReference type="InterPro" id="IPR046469">
    <property type="entry name" value="SAM_HAT_N"/>
</dbReference>
<dbReference type="PIRSF" id="PIRSF006779">
    <property type="entry name" value="UCP006779"/>
    <property type="match status" value="1"/>
</dbReference>
<dbReference type="InterPro" id="IPR002747">
    <property type="entry name" value="SAM_OH_AdoTrfase"/>
</dbReference>
<dbReference type="STRING" id="999415.HMPREF9943_00120"/>
<evidence type="ECO:0000259" key="3">
    <source>
        <dbReference type="Pfam" id="PF01887"/>
    </source>
</evidence>
<reference evidence="5 6" key="1">
    <citation type="submission" date="2013-02" db="EMBL/GenBank/DDBJ databases">
        <title>The Genome Sequence of Lactobacillus catenaformis F0143.</title>
        <authorList>
            <consortium name="The Broad Institute Genome Sequencing Platform"/>
            <person name="Earl A."/>
            <person name="Ward D."/>
            <person name="Feldgarden M."/>
            <person name="Gevers D."/>
            <person name="Izard J."/>
            <person name="Blanton J.M."/>
            <person name="Mathney J."/>
            <person name="Dewhirst F.E."/>
            <person name="Young S.K."/>
            <person name="Zeng Q."/>
            <person name="Gargeya S."/>
            <person name="Fitzgerald M."/>
            <person name="Haas B."/>
            <person name="Abouelleil A."/>
            <person name="Alvarado L."/>
            <person name="Arachchi H.M."/>
            <person name="Berlin A."/>
            <person name="Chapman S.B."/>
            <person name="Gearin G."/>
            <person name="Goldberg J."/>
            <person name="Griggs A."/>
            <person name="Gujja S."/>
            <person name="Hansen M."/>
            <person name="Heiman D."/>
            <person name="Howarth C."/>
            <person name="Larimer J."/>
            <person name="Lui A."/>
            <person name="MacDonald P.J.P."/>
            <person name="McCowen C."/>
            <person name="Montmayeur A."/>
            <person name="Murphy C."/>
            <person name="Neiman D."/>
            <person name="Pearson M."/>
            <person name="Priest M."/>
            <person name="Roberts A."/>
            <person name="Saif S."/>
            <person name="Shea T."/>
            <person name="Sisk P."/>
            <person name="Stolte C."/>
            <person name="Sykes S."/>
            <person name="Wortman J."/>
            <person name="Nusbaum C."/>
            <person name="Birren B."/>
        </authorList>
    </citation>
    <scope>NUCLEOTIDE SEQUENCE [LARGE SCALE GENOMIC DNA]</scope>
    <source>
        <strain evidence="5 6">OT 569</strain>
    </source>
</reference>
<evidence type="ECO:0000313" key="6">
    <source>
        <dbReference type="Proteomes" id="UP000011758"/>
    </source>
</evidence>
<dbReference type="Gene3D" id="2.40.30.90">
    <property type="entry name" value="Bacterial fluorinating enzyme like"/>
    <property type="match status" value="1"/>
</dbReference>
<dbReference type="InterPro" id="IPR023227">
    <property type="entry name" value="SAM_OH_AdoTrfase_C_sf"/>
</dbReference>
<evidence type="ECO:0000256" key="1">
    <source>
        <dbReference type="ARBA" id="ARBA00022691"/>
    </source>
</evidence>
<dbReference type="InterPro" id="IPR046470">
    <property type="entry name" value="SAM_HAT_C"/>
</dbReference>
<organism evidence="5 6">
    <name type="scientific">Eggerthia catenaformis OT 569 = DSM 20559</name>
    <dbReference type="NCBI Taxonomy" id="999415"/>
    <lineage>
        <taxon>Bacteria</taxon>
        <taxon>Bacillati</taxon>
        <taxon>Bacillota</taxon>
        <taxon>Erysipelotrichia</taxon>
        <taxon>Erysipelotrichales</taxon>
        <taxon>Coprobacillaceae</taxon>
        <taxon>Eggerthia</taxon>
    </lineage>
</organism>
<gene>
    <name evidence="5" type="ORF">HMPREF9943_00120</name>
</gene>
<dbReference type="PANTHER" id="PTHR35092:SF1">
    <property type="entry name" value="CHLORINASE MJ1651"/>
    <property type="match status" value="1"/>
</dbReference>
<dbReference type="PANTHER" id="PTHR35092">
    <property type="entry name" value="CHLORINASE MJ1651"/>
    <property type="match status" value="1"/>
</dbReference>
<keyword evidence="1" id="KW-0949">S-adenosyl-L-methionine</keyword>
<dbReference type="EMBL" id="AGEJ01000001">
    <property type="protein sequence ID" value="EMD17688.1"/>
    <property type="molecule type" value="Genomic_DNA"/>
</dbReference>
<dbReference type="InterPro" id="IPR023228">
    <property type="entry name" value="SAM_OH_AdoTrfase_N_sf"/>
</dbReference>
<evidence type="ECO:0008006" key="7">
    <source>
        <dbReference type="Google" id="ProtNLM"/>
    </source>
</evidence>
<feature type="domain" description="S-adenosyl-l-methionine hydroxide adenosyltransferase C-terminal" evidence="4">
    <location>
        <begin position="182"/>
        <end position="266"/>
    </location>
</feature>
<comment type="caution">
    <text evidence="5">The sequence shown here is derived from an EMBL/GenBank/DDBJ whole genome shotgun (WGS) entry which is preliminary data.</text>
</comment>
<proteinExistence type="inferred from homology"/>